<sequence length="199" mass="21906">MMPRLGVLVVVVLTIGDASFGSPILEWAKKDGDSLLGKVSNIKNAVYERKREFLNGVNERVSKLLWIPPLSSTTTESVPEPVEPTEATAGQQPSLWWWQTTPKPLITSTVPSMTGSSSSPPLVVLQDDTDDRLVFTVADTNELEIPNVSMYARSSFIPEDQRLTDSIEIVVPDVVIHGRGPSAEPSTTPRHRTDRLIVF</sequence>
<name>A0A2M4C0K8_9DIPT</name>
<feature type="chain" id="PRO_5014941215" evidence="1">
    <location>
        <begin position="22"/>
        <end position="199"/>
    </location>
</feature>
<evidence type="ECO:0000313" key="2">
    <source>
        <dbReference type="EMBL" id="MBW58691.1"/>
    </source>
</evidence>
<organism evidence="2">
    <name type="scientific">Anopheles marajoara</name>
    <dbReference type="NCBI Taxonomy" id="58244"/>
    <lineage>
        <taxon>Eukaryota</taxon>
        <taxon>Metazoa</taxon>
        <taxon>Ecdysozoa</taxon>
        <taxon>Arthropoda</taxon>
        <taxon>Hexapoda</taxon>
        <taxon>Insecta</taxon>
        <taxon>Pterygota</taxon>
        <taxon>Neoptera</taxon>
        <taxon>Endopterygota</taxon>
        <taxon>Diptera</taxon>
        <taxon>Nematocera</taxon>
        <taxon>Culicoidea</taxon>
        <taxon>Culicidae</taxon>
        <taxon>Anophelinae</taxon>
        <taxon>Anopheles</taxon>
    </lineage>
</organism>
<keyword evidence="1" id="KW-0732">Signal</keyword>
<feature type="signal peptide" evidence="1">
    <location>
        <begin position="1"/>
        <end position="21"/>
    </location>
</feature>
<protein>
    <submittedName>
        <fullName evidence="2">Putative secreted protein</fullName>
    </submittedName>
</protein>
<reference evidence="2" key="1">
    <citation type="submission" date="2018-01" db="EMBL/GenBank/DDBJ databases">
        <title>An insight into the sialome of Amazonian anophelines.</title>
        <authorList>
            <person name="Ribeiro J.M."/>
            <person name="Scarpassa V."/>
            <person name="Calvo E."/>
        </authorList>
    </citation>
    <scope>NUCLEOTIDE SEQUENCE</scope>
    <source>
        <tissue evidence="2">Salivary glands</tissue>
    </source>
</reference>
<accession>A0A2M4C0K8</accession>
<dbReference type="AlphaFoldDB" id="A0A2M4C0K8"/>
<proteinExistence type="predicted"/>
<evidence type="ECO:0000256" key="1">
    <source>
        <dbReference type="SAM" id="SignalP"/>
    </source>
</evidence>
<dbReference type="EMBL" id="GGFJ01009550">
    <property type="protein sequence ID" value="MBW58691.1"/>
    <property type="molecule type" value="Transcribed_RNA"/>
</dbReference>